<evidence type="ECO:0000313" key="3">
    <source>
        <dbReference type="Proteomes" id="UP001433638"/>
    </source>
</evidence>
<gene>
    <name evidence="2" type="ORF">ABNW52_05245</name>
</gene>
<evidence type="ECO:0000256" key="1">
    <source>
        <dbReference type="SAM" id="Phobius"/>
    </source>
</evidence>
<keyword evidence="3" id="KW-1185">Reference proteome</keyword>
<dbReference type="Proteomes" id="UP001433638">
    <property type="component" value="Unassembled WGS sequence"/>
</dbReference>
<feature type="transmembrane region" description="Helical" evidence="1">
    <location>
        <begin position="6"/>
        <end position="25"/>
    </location>
</feature>
<accession>A0ABV1M3T4</accession>
<comment type="caution">
    <text evidence="2">The sequence shown here is derived from an EMBL/GenBank/DDBJ whole genome shotgun (WGS) entry which is preliminary data.</text>
</comment>
<evidence type="ECO:0000313" key="2">
    <source>
        <dbReference type="EMBL" id="MEQ6290020.1"/>
    </source>
</evidence>
<keyword evidence="1" id="KW-1133">Transmembrane helix</keyword>
<sequence length="169" mass="19220">MEKLLNDGLLGIVTGILTAALLYFLNNFWQKTVKPFLVYIRYQGVKIDGSWFGSGENNDPNQGEIFKSECSLFLKQNAHDLSGSFLFKFQNDQKKFSIDFDVNGYMWEGYVTLNFTPRDKRITSYATTLLKLHDGGGTLVGMWLFRDVIGEFVNQGPLLLTRPDIGTTR</sequence>
<reference evidence="2" key="1">
    <citation type="submission" date="2024-06" db="EMBL/GenBank/DDBJ databases">
        <title>Genome sequence of Vogesella sp. MAHUQ-64.</title>
        <authorList>
            <person name="Huq M.A."/>
        </authorList>
    </citation>
    <scope>NUCLEOTIDE SEQUENCE</scope>
    <source>
        <strain evidence="2">MAHUQ-64</strain>
    </source>
</reference>
<keyword evidence="1" id="KW-0472">Membrane</keyword>
<keyword evidence="1" id="KW-0812">Transmembrane</keyword>
<dbReference type="EMBL" id="JBEFLD010000002">
    <property type="protein sequence ID" value="MEQ6290020.1"/>
    <property type="molecule type" value="Genomic_DNA"/>
</dbReference>
<name>A0ABV1M3T4_9NEIS</name>
<dbReference type="RefSeq" id="WP_349584989.1">
    <property type="nucleotide sequence ID" value="NZ_JBEFLD010000002.1"/>
</dbReference>
<proteinExistence type="predicted"/>
<protein>
    <submittedName>
        <fullName evidence="2">Uncharacterized protein</fullName>
    </submittedName>
</protein>
<organism evidence="2 3">
    <name type="scientific">Vogesella oryzagri</name>
    <dbReference type="NCBI Taxonomy" id="3160864"/>
    <lineage>
        <taxon>Bacteria</taxon>
        <taxon>Pseudomonadati</taxon>
        <taxon>Pseudomonadota</taxon>
        <taxon>Betaproteobacteria</taxon>
        <taxon>Neisseriales</taxon>
        <taxon>Chromobacteriaceae</taxon>
        <taxon>Vogesella</taxon>
    </lineage>
</organism>